<sequence length="70" mass="7445">MRITADLDRCVGAGQCVLTDPVVFDQRDDDGTVIILSTTPEDAETIGRVREAIRICPSQALALAEPGTTS</sequence>
<evidence type="ECO:0000256" key="2">
    <source>
        <dbReference type="ARBA" id="ARBA00022448"/>
    </source>
</evidence>
<dbReference type="EMBL" id="BONX01000045">
    <property type="protein sequence ID" value="GIG99512.1"/>
    <property type="molecule type" value="Genomic_DNA"/>
</dbReference>
<dbReference type="InterPro" id="IPR051269">
    <property type="entry name" value="Fe-S_cluster_ET"/>
</dbReference>
<dbReference type="InterPro" id="IPR001080">
    <property type="entry name" value="3Fe4S_ferredoxin"/>
</dbReference>
<dbReference type="SUPFAM" id="SSF54862">
    <property type="entry name" value="4Fe-4S ferredoxins"/>
    <property type="match status" value="1"/>
</dbReference>
<keyword evidence="10" id="KW-1185">Reference proteome</keyword>
<evidence type="ECO:0000256" key="3">
    <source>
        <dbReference type="ARBA" id="ARBA00022723"/>
    </source>
</evidence>
<comment type="caution">
    <text evidence="9">The sequence shown here is derived from an EMBL/GenBank/DDBJ whole genome shotgun (WGS) entry which is preliminary data.</text>
</comment>
<gene>
    <name evidence="9" type="primary">fer</name>
    <name evidence="9" type="ORF">Pma05_60850</name>
</gene>
<keyword evidence="2 8" id="KW-0813">Transport</keyword>
<evidence type="ECO:0000256" key="6">
    <source>
        <dbReference type="ARBA" id="ARBA00023014"/>
    </source>
</evidence>
<accession>A0ABQ4EXX3</accession>
<dbReference type="PANTHER" id="PTHR36923">
    <property type="entry name" value="FERREDOXIN"/>
    <property type="match status" value="1"/>
</dbReference>
<dbReference type="RefSeq" id="WP_203860882.1">
    <property type="nucleotide sequence ID" value="NZ_BAAAZQ010000014.1"/>
</dbReference>
<protein>
    <recommendedName>
        <fullName evidence="8">Ferredoxin</fullName>
    </recommendedName>
</protein>
<dbReference type="Gene3D" id="3.30.70.20">
    <property type="match status" value="1"/>
</dbReference>
<keyword evidence="7" id="KW-0003">3Fe-4S</keyword>
<organism evidence="9 10">
    <name type="scientific">Plantactinospora mayteni</name>
    <dbReference type="NCBI Taxonomy" id="566021"/>
    <lineage>
        <taxon>Bacteria</taxon>
        <taxon>Bacillati</taxon>
        <taxon>Actinomycetota</taxon>
        <taxon>Actinomycetes</taxon>
        <taxon>Micromonosporales</taxon>
        <taxon>Micromonosporaceae</taxon>
        <taxon>Plantactinospora</taxon>
    </lineage>
</organism>
<evidence type="ECO:0000256" key="5">
    <source>
        <dbReference type="ARBA" id="ARBA00023004"/>
    </source>
</evidence>
<dbReference type="Pfam" id="PF13370">
    <property type="entry name" value="Fer4_13"/>
    <property type="match status" value="1"/>
</dbReference>
<dbReference type="Proteomes" id="UP000621500">
    <property type="component" value="Unassembled WGS sequence"/>
</dbReference>
<keyword evidence="3 8" id="KW-0479">Metal-binding</keyword>
<evidence type="ECO:0000256" key="7">
    <source>
        <dbReference type="ARBA" id="ARBA00023291"/>
    </source>
</evidence>
<evidence type="ECO:0000256" key="8">
    <source>
        <dbReference type="RuleBase" id="RU368020"/>
    </source>
</evidence>
<keyword evidence="5 8" id="KW-0408">Iron</keyword>
<keyword evidence="6 8" id="KW-0411">Iron-sulfur</keyword>
<name>A0ABQ4EXX3_9ACTN</name>
<comment type="function">
    <text evidence="8">Ferredoxins are iron-sulfur proteins that transfer electrons in a wide variety of metabolic reactions.</text>
</comment>
<evidence type="ECO:0000313" key="9">
    <source>
        <dbReference type="EMBL" id="GIG99512.1"/>
    </source>
</evidence>
<evidence type="ECO:0000256" key="1">
    <source>
        <dbReference type="ARBA" id="ARBA00001927"/>
    </source>
</evidence>
<keyword evidence="4 8" id="KW-0249">Electron transport</keyword>
<evidence type="ECO:0000313" key="10">
    <source>
        <dbReference type="Proteomes" id="UP000621500"/>
    </source>
</evidence>
<reference evidence="9 10" key="1">
    <citation type="submission" date="2021-01" db="EMBL/GenBank/DDBJ databases">
        <title>Whole genome shotgun sequence of Plantactinospora mayteni NBRC 109088.</title>
        <authorList>
            <person name="Komaki H."/>
            <person name="Tamura T."/>
        </authorList>
    </citation>
    <scope>NUCLEOTIDE SEQUENCE [LARGE SCALE GENOMIC DNA]</scope>
    <source>
        <strain evidence="9 10">NBRC 109088</strain>
    </source>
</reference>
<evidence type="ECO:0000256" key="4">
    <source>
        <dbReference type="ARBA" id="ARBA00022982"/>
    </source>
</evidence>
<comment type="cofactor">
    <cofactor evidence="1">
        <name>[3Fe-4S] cluster</name>
        <dbReference type="ChEBI" id="CHEBI:21137"/>
    </cofactor>
</comment>
<dbReference type="PRINTS" id="PR00352">
    <property type="entry name" value="3FE4SFRDOXIN"/>
</dbReference>
<dbReference type="PANTHER" id="PTHR36923:SF3">
    <property type="entry name" value="FERREDOXIN"/>
    <property type="match status" value="1"/>
</dbReference>
<proteinExistence type="predicted"/>